<dbReference type="PANTHER" id="PTHR38795:SF1">
    <property type="entry name" value="DUF6604 DOMAIN-CONTAINING PROTEIN"/>
    <property type="match status" value="1"/>
</dbReference>
<organism evidence="2 3">
    <name type="scientific">Pyricularia grisea</name>
    <name type="common">Crabgrass-specific blast fungus</name>
    <name type="synonym">Magnaporthe grisea</name>
    <dbReference type="NCBI Taxonomy" id="148305"/>
    <lineage>
        <taxon>Eukaryota</taxon>
        <taxon>Fungi</taxon>
        <taxon>Dikarya</taxon>
        <taxon>Ascomycota</taxon>
        <taxon>Pezizomycotina</taxon>
        <taxon>Sordariomycetes</taxon>
        <taxon>Sordariomycetidae</taxon>
        <taxon>Magnaporthales</taxon>
        <taxon>Pyriculariaceae</taxon>
        <taxon>Pyricularia</taxon>
    </lineage>
</organism>
<dbReference type="InterPro" id="IPR046539">
    <property type="entry name" value="DUF6604"/>
</dbReference>
<proteinExistence type="predicted"/>
<dbReference type="Pfam" id="PF20253">
    <property type="entry name" value="DUF6604"/>
    <property type="match status" value="1"/>
</dbReference>
<dbReference type="RefSeq" id="XP_030981888.1">
    <property type="nucleotide sequence ID" value="XM_031125482.1"/>
</dbReference>
<evidence type="ECO:0000313" key="2">
    <source>
        <dbReference type="Proteomes" id="UP000515153"/>
    </source>
</evidence>
<reference evidence="3" key="2">
    <citation type="submission" date="2019-10" db="EMBL/GenBank/DDBJ databases">
        <authorList>
            <consortium name="NCBI Genome Project"/>
        </authorList>
    </citation>
    <scope>NUCLEOTIDE SEQUENCE</scope>
    <source>
        <strain evidence="3">NI907</strain>
    </source>
</reference>
<dbReference type="PANTHER" id="PTHR38795">
    <property type="entry name" value="DUF6604 DOMAIN-CONTAINING PROTEIN"/>
    <property type="match status" value="1"/>
</dbReference>
<accession>A0A6P8B3Z7</accession>
<evidence type="ECO:0000259" key="1">
    <source>
        <dbReference type="Pfam" id="PF20253"/>
    </source>
</evidence>
<dbReference type="Proteomes" id="UP000515153">
    <property type="component" value="Chromosome I"/>
</dbReference>
<dbReference type="AlphaFoldDB" id="A0A6P8B3Z7"/>
<reference evidence="3" key="3">
    <citation type="submission" date="2025-08" db="UniProtKB">
        <authorList>
            <consortium name="RefSeq"/>
        </authorList>
    </citation>
    <scope>IDENTIFICATION</scope>
    <source>
        <strain evidence="3">NI907</strain>
    </source>
</reference>
<dbReference type="GeneID" id="41960391"/>
<protein>
    <recommendedName>
        <fullName evidence="1">DUF6604 domain-containing protein</fullName>
    </recommendedName>
</protein>
<keyword evidence="2" id="KW-1185">Reference proteome</keyword>
<feature type="domain" description="DUF6604" evidence="1">
    <location>
        <begin position="74"/>
        <end position="150"/>
    </location>
</feature>
<sequence length="209" mass="23543">MATYFVNSNGYPGESPGPQKSILTPALLTVRGYLTSVREFPDLDADGFIGDSLNSYKIIMAFELDPGSMKRPVSAAAASMEVPEYEAEWERSDEDAFFVHAILLREFNEIRAEVRSLWKKFARGYLSLTSVTMATNVAIQLAGLMESEMMAVMPALRFTSSHHLAFERARLAAQMALPFNKDASREQRLEILYRIKDYCLMQTVHAWAV</sequence>
<reference evidence="2 3" key="1">
    <citation type="journal article" date="2019" name="Mol. Biol. Evol.">
        <title>Blast fungal genomes show frequent chromosomal changes, gene gains and losses, and effector gene turnover.</title>
        <authorList>
            <person name="Gomez Luciano L.B."/>
            <person name="Jason Tsai I."/>
            <person name="Chuma I."/>
            <person name="Tosa Y."/>
            <person name="Chen Y.H."/>
            <person name="Li J.Y."/>
            <person name="Li M.Y."/>
            <person name="Jade Lu M.Y."/>
            <person name="Nakayashiki H."/>
            <person name="Li W.H."/>
        </authorList>
    </citation>
    <scope>NUCLEOTIDE SEQUENCE [LARGE SCALE GENOMIC DNA]</scope>
    <source>
        <strain evidence="2 3">NI907</strain>
    </source>
</reference>
<evidence type="ECO:0000313" key="3">
    <source>
        <dbReference type="RefSeq" id="XP_030981888.1"/>
    </source>
</evidence>
<name>A0A6P8B3Z7_PYRGI</name>
<gene>
    <name evidence="3" type="ORF">PgNI_05451</name>
</gene>
<dbReference type="KEGG" id="pgri:PgNI_05451"/>